<evidence type="ECO:0000256" key="1">
    <source>
        <dbReference type="SAM" id="Phobius"/>
    </source>
</evidence>
<evidence type="ECO:0000313" key="2">
    <source>
        <dbReference type="EMBL" id="OGM89118.1"/>
    </source>
</evidence>
<dbReference type="AlphaFoldDB" id="A0A1F8DMN1"/>
<protein>
    <submittedName>
        <fullName evidence="2">Uncharacterized protein</fullName>
    </submittedName>
</protein>
<accession>A0A1F8DMN1</accession>
<gene>
    <name evidence="2" type="ORF">A2108_01965</name>
</gene>
<keyword evidence="1" id="KW-0472">Membrane</keyword>
<keyword evidence="1" id="KW-1133">Transmembrane helix</keyword>
<keyword evidence="1" id="KW-0812">Transmembrane</keyword>
<evidence type="ECO:0000313" key="3">
    <source>
        <dbReference type="Proteomes" id="UP000178303"/>
    </source>
</evidence>
<proteinExistence type="predicted"/>
<feature type="transmembrane region" description="Helical" evidence="1">
    <location>
        <begin position="37"/>
        <end position="60"/>
    </location>
</feature>
<organism evidence="2 3">
    <name type="scientific">Candidatus Wolfebacteria bacterium GWA1_42_9</name>
    <dbReference type="NCBI Taxonomy" id="1802553"/>
    <lineage>
        <taxon>Bacteria</taxon>
        <taxon>Candidatus Wolfeibacteriota</taxon>
    </lineage>
</organism>
<dbReference type="EMBL" id="MGIN01000030">
    <property type="protein sequence ID" value="OGM89118.1"/>
    <property type="molecule type" value="Genomic_DNA"/>
</dbReference>
<name>A0A1F8DMN1_9BACT</name>
<comment type="caution">
    <text evidence="2">The sequence shown here is derived from an EMBL/GenBank/DDBJ whole genome shotgun (WGS) entry which is preliminary data.</text>
</comment>
<reference evidence="2 3" key="1">
    <citation type="journal article" date="2016" name="Nat. Commun.">
        <title>Thousands of microbial genomes shed light on interconnected biogeochemical processes in an aquifer system.</title>
        <authorList>
            <person name="Anantharaman K."/>
            <person name="Brown C.T."/>
            <person name="Hug L.A."/>
            <person name="Sharon I."/>
            <person name="Castelle C.J."/>
            <person name="Probst A.J."/>
            <person name="Thomas B.C."/>
            <person name="Singh A."/>
            <person name="Wilkins M.J."/>
            <person name="Karaoz U."/>
            <person name="Brodie E.L."/>
            <person name="Williams K.H."/>
            <person name="Hubbard S.S."/>
            <person name="Banfield J.F."/>
        </authorList>
    </citation>
    <scope>NUCLEOTIDE SEQUENCE [LARGE SCALE GENOMIC DNA]</scope>
</reference>
<dbReference type="Proteomes" id="UP000178303">
    <property type="component" value="Unassembled WGS sequence"/>
</dbReference>
<sequence length="61" mass="7074">METIFKTLVIAILVVILWRPFWHLVRSALENAHSRLVSFLGKVFAVTIIALFILLVQWLLI</sequence>